<dbReference type="RefSeq" id="WP_200389940.1">
    <property type="nucleotide sequence ID" value="NZ_JAENIO010000001.1"/>
</dbReference>
<dbReference type="Pfam" id="PF22633">
    <property type="entry name" value="F5_F8_type_C_2"/>
    <property type="match status" value="1"/>
</dbReference>
<reference evidence="8" key="1">
    <citation type="submission" date="2021-01" db="EMBL/GenBank/DDBJ databases">
        <title>Modified the classification status of verrucomicrobia.</title>
        <authorList>
            <person name="Feng X."/>
        </authorList>
    </citation>
    <scope>NUCLEOTIDE SEQUENCE</scope>
    <source>
        <strain evidence="8">KCTC 12986</strain>
    </source>
</reference>
<accession>A0A934RQ67</accession>
<protein>
    <submittedName>
        <fullName evidence="8">Discoidin domain-containing protein</fullName>
    </submittedName>
</protein>
<dbReference type="PANTHER" id="PTHR37467:SF1">
    <property type="entry name" value="EXPORTED CALCIUM-BINDING GLYCOPROTEIN"/>
    <property type="match status" value="1"/>
</dbReference>
<dbReference type="Gene3D" id="2.60.120.260">
    <property type="entry name" value="Galactose-binding domain-like"/>
    <property type="match status" value="4"/>
</dbReference>
<gene>
    <name evidence="8" type="ORF">JIN78_00415</name>
</gene>
<dbReference type="SUPFAM" id="SSF49785">
    <property type="entry name" value="Galactose-binding domain-like"/>
    <property type="match status" value="4"/>
</dbReference>
<dbReference type="PANTHER" id="PTHR37467">
    <property type="entry name" value="EXPORTED CALCIUM-BINDING GLYCOPROTEIN-RELATED"/>
    <property type="match status" value="1"/>
</dbReference>
<dbReference type="InterPro" id="IPR053180">
    <property type="entry name" value="Ca-binding_acidic-repeat"/>
</dbReference>
<evidence type="ECO:0000259" key="7">
    <source>
        <dbReference type="PROSITE" id="PS50022"/>
    </source>
</evidence>
<dbReference type="Pfam" id="PF00754">
    <property type="entry name" value="F5_F8_type_C"/>
    <property type="match status" value="1"/>
</dbReference>
<evidence type="ECO:0000256" key="4">
    <source>
        <dbReference type="ARBA" id="ARBA00022837"/>
    </source>
</evidence>
<evidence type="ECO:0000256" key="3">
    <source>
        <dbReference type="ARBA" id="ARBA00022729"/>
    </source>
</evidence>
<feature type="domain" description="F5/8 type C" evidence="7">
    <location>
        <begin position="812"/>
        <end position="972"/>
    </location>
</feature>
<dbReference type="GO" id="GO:0005509">
    <property type="term" value="F:calcium ion binding"/>
    <property type="evidence" value="ECO:0007669"/>
    <property type="project" value="InterPro"/>
</dbReference>
<dbReference type="Proteomes" id="UP000604083">
    <property type="component" value="Unassembled WGS sequence"/>
</dbReference>
<feature type="signal peptide" evidence="6">
    <location>
        <begin position="1"/>
        <end position="24"/>
    </location>
</feature>
<dbReference type="InterPro" id="IPR000421">
    <property type="entry name" value="FA58C"/>
</dbReference>
<feature type="domain" description="F5/8 type C" evidence="7">
    <location>
        <begin position="491"/>
        <end position="657"/>
    </location>
</feature>
<proteinExistence type="predicted"/>
<dbReference type="PROSITE" id="PS50022">
    <property type="entry name" value="FA58C_3"/>
    <property type="match status" value="2"/>
</dbReference>
<feature type="compositionally biased region" description="Acidic residues" evidence="5">
    <location>
        <begin position="427"/>
        <end position="437"/>
    </location>
</feature>
<feature type="compositionally biased region" description="Acidic residues" evidence="5">
    <location>
        <begin position="450"/>
        <end position="461"/>
    </location>
</feature>
<organism evidence="8 9">
    <name type="scientific">Roseibacillus ishigakijimensis</name>
    <dbReference type="NCBI Taxonomy" id="454146"/>
    <lineage>
        <taxon>Bacteria</taxon>
        <taxon>Pseudomonadati</taxon>
        <taxon>Verrucomicrobiota</taxon>
        <taxon>Verrucomicrobiia</taxon>
        <taxon>Verrucomicrobiales</taxon>
        <taxon>Verrucomicrobiaceae</taxon>
        <taxon>Roseibacillus</taxon>
    </lineage>
</organism>
<feature type="compositionally biased region" description="Low complexity" evidence="5">
    <location>
        <begin position="712"/>
        <end position="729"/>
    </location>
</feature>
<feature type="chain" id="PRO_5037852366" evidence="6">
    <location>
        <begin position="25"/>
        <end position="1333"/>
    </location>
</feature>
<feature type="compositionally biased region" description="Acidic residues" evidence="5">
    <location>
        <begin position="742"/>
        <end position="754"/>
    </location>
</feature>
<feature type="region of interest" description="Disordered" evidence="5">
    <location>
        <begin position="390"/>
        <end position="470"/>
    </location>
</feature>
<feature type="region of interest" description="Disordered" evidence="5">
    <location>
        <begin position="665"/>
        <end position="787"/>
    </location>
</feature>
<keyword evidence="4" id="KW-0106">Calcium</keyword>
<evidence type="ECO:0000256" key="1">
    <source>
        <dbReference type="ARBA" id="ARBA00004613"/>
    </source>
</evidence>
<dbReference type="Gene3D" id="4.10.1080.10">
    <property type="entry name" value="TSP type-3 repeat"/>
    <property type="match status" value="1"/>
</dbReference>
<dbReference type="SUPFAM" id="SSF103647">
    <property type="entry name" value="TSP type-3 repeat"/>
    <property type="match status" value="1"/>
</dbReference>
<evidence type="ECO:0000256" key="6">
    <source>
        <dbReference type="SAM" id="SignalP"/>
    </source>
</evidence>
<sequence>MKKNHLLKSWLAVLAAIGLSEAQAVLLEVPVPLSGGTAGQSTNYNGTFVASLALDGNTGNFTHTAVADTAPKWWVDFPAGEEISLNLLRIHNRDSCCQGRLSDITVDLLDADMNVIETVGPLNVANAEGGPAFLEITFEDVVSGVASIEISRIDSTADTPGVLSLGEVQAFLVQEEYVPPGTNLTNAGIVSLSATQSTTLGNYHGGLALDGNLGNYTHTVATDEDPTWTADLGAEFLLQHLTIHNRDDCCQDRLQDISVRILDGSDSEVFATTGLLNPGNALENPEALTLDLMALNGGSPIIGQKIEIKRTPYDTTSETNPDGIPDDNSAVLSLGEVVIIGGEVGTDSDSDGIADEYEQRYGLTIGSNDSATDLDSDGLSNLEEYQGLGNASFLGGTDPTEADSDSDGLTDGAEVNTHHTSPFLVDTDGDSLSDGDEINLHSSSPLLVDTDADGFPDDVEVAEGSLPNDSNSLPVLTLVTAIDGLLTGDITDPEDDGLETPADFGEGFNWAYLTSSSEATFDNGQGAFNILDNQVGNGEEKWCCDAPPQSLTVRLLEGYSLTHFTLTSSGDSPQRDPRNWFIEGSVDGNTWVQIYPVVGSNDDPSGGGAGLWTARNQTLRFDLPAAVPNATFNWYRYRVEATNSTQHALGELELFGTLDDTDSDSDGLPDWFENNYPFLDPNSAADASQDGDSDGLTNLEEYAGIAGSDFLGGTDPGNADTDGDGANDATEVKTVLSNPFDPDTDGDGLTDGEELNTYSTSPLLADTDEDGFSDSFEIDFGTSPTDGSDVPLHTAISILDGLLGGDFTDPNDNGTEIPAETGSYFDWNTISSSSESFFNGAEGAFNVFDNQVGGGGAKWCCDAAPQWIAMEMYGSYSLTHFTVTSSNDSPQRDPRDWFIEGSTDGVTWEVIYPVANSADDPSGGGAGLWNARNQTLRFDLPSPSPFYQHFRYRVEATNSTQHALGEIELFGTVDNTDTDNDGLPDWYENKYAGLDANNNADAAADGDGDGLSNLAEYGYGSEPEVADFDNDGLNDLGEQTAGTSPFVADSDDDGFSDGLEVARGSSPLDFNEVPTLDPILFGDYQSITGTEADFDTRGQLIHAWNGGAAPVTVFGIPFTPTNLLGATATGLDPWDQRPGSDANYETLIDSGSYGGGTNRIVLEIPNLAVGEEHLIQIWAVDSRANFAGRTYTFETDIDNYVVLEGGNPTADPPRAGEYAVGTFTPTDSSVYLITYGSSTAQYNAIMVRQLTGVVYDPEITGIAHDGNEVTISATGLDAAVTYELRSSPDLATPFAPLTPAVEVTGQAAADFVDPSPAADRRFYQIWQVPAQGN</sequence>
<evidence type="ECO:0000313" key="8">
    <source>
        <dbReference type="EMBL" id="MBK1832506.1"/>
    </source>
</evidence>
<evidence type="ECO:0000256" key="2">
    <source>
        <dbReference type="ARBA" id="ARBA00022525"/>
    </source>
</evidence>
<evidence type="ECO:0000256" key="5">
    <source>
        <dbReference type="SAM" id="MobiDB-lite"/>
    </source>
</evidence>
<dbReference type="InterPro" id="IPR028974">
    <property type="entry name" value="TSP_type-3_rpt"/>
</dbReference>
<dbReference type="EMBL" id="JAENIO010000001">
    <property type="protein sequence ID" value="MBK1832506.1"/>
    <property type="molecule type" value="Genomic_DNA"/>
</dbReference>
<keyword evidence="2" id="KW-0964">Secreted</keyword>
<comment type="caution">
    <text evidence="8">The sequence shown here is derived from an EMBL/GenBank/DDBJ whole genome shotgun (WGS) entry which is preliminary data.</text>
</comment>
<dbReference type="InterPro" id="IPR008979">
    <property type="entry name" value="Galactose-bd-like_sf"/>
</dbReference>
<keyword evidence="9" id="KW-1185">Reference proteome</keyword>
<evidence type="ECO:0000313" key="9">
    <source>
        <dbReference type="Proteomes" id="UP000604083"/>
    </source>
</evidence>
<name>A0A934RQ67_9BACT</name>
<comment type="subcellular location">
    <subcellularLocation>
        <location evidence="1">Secreted</location>
    </subcellularLocation>
</comment>
<keyword evidence="3 6" id="KW-0732">Signal</keyword>
<feature type="region of interest" description="Disordered" evidence="5">
    <location>
        <begin position="1037"/>
        <end position="1057"/>
    </location>
</feature>
<dbReference type="Pfam" id="PF18884">
    <property type="entry name" value="TSP3_bac"/>
    <property type="match status" value="7"/>
</dbReference>
<dbReference type="InterPro" id="IPR059100">
    <property type="entry name" value="TSP3_bac"/>
</dbReference>